<evidence type="ECO:0000256" key="2">
    <source>
        <dbReference type="SAM" id="Phobius"/>
    </source>
</evidence>
<accession>A0A8J1L4G2</accession>
<keyword evidence="2" id="KW-1133">Transmembrane helix</keyword>
<organism evidence="4 5">
    <name type="scientific">Xenopus laevis</name>
    <name type="common">African clawed frog</name>
    <dbReference type="NCBI Taxonomy" id="8355"/>
    <lineage>
        <taxon>Eukaryota</taxon>
        <taxon>Metazoa</taxon>
        <taxon>Chordata</taxon>
        <taxon>Craniata</taxon>
        <taxon>Vertebrata</taxon>
        <taxon>Euteleostomi</taxon>
        <taxon>Amphibia</taxon>
        <taxon>Batrachia</taxon>
        <taxon>Anura</taxon>
        <taxon>Pipoidea</taxon>
        <taxon>Pipidae</taxon>
        <taxon>Xenopodinae</taxon>
        <taxon>Xenopus</taxon>
        <taxon>Xenopus</taxon>
    </lineage>
</organism>
<dbReference type="Pfam" id="PF23665">
    <property type="entry name" value="CDCP1_CUB_6"/>
    <property type="match status" value="1"/>
</dbReference>
<dbReference type="OrthoDB" id="8960034at2759"/>
<name>A0A8J1L4G2_XENLA</name>
<dbReference type="InterPro" id="IPR038811">
    <property type="entry name" value="CDCP1"/>
</dbReference>
<dbReference type="Proteomes" id="UP000186698">
    <property type="component" value="Chromosome 6S"/>
</dbReference>
<evidence type="ECO:0000256" key="1">
    <source>
        <dbReference type="SAM" id="MobiDB-lite"/>
    </source>
</evidence>
<feature type="region of interest" description="Disordered" evidence="1">
    <location>
        <begin position="179"/>
        <end position="203"/>
    </location>
</feature>
<evidence type="ECO:0000259" key="3">
    <source>
        <dbReference type="Pfam" id="PF23665"/>
    </source>
</evidence>
<feature type="transmembrane region" description="Helical" evidence="2">
    <location>
        <begin position="90"/>
        <end position="115"/>
    </location>
</feature>
<dbReference type="KEGG" id="xla:121395036"/>
<dbReference type="GeneID" id="121395036"/>
<dbReference type="PANTHER" id="PTHR14477:SF1">
    <property type="entry name" value="CUB DOMAIN-CONTAINING PROTEIN 1"/>
    <property type="match status" value="1"/>
</dbReference>
<keyword evidence="2" id="KW-0472">Membrane</keyword>
<sequence>MVMPSKQFGKLAFAKDRMAIICETGRAFINIKEQKSAGPDIVLKDYETLPSSINLFYPFYLNISNCKPKVWSKKLQIQFSVMFIQTESDLTTILIAACSAIAAVIFIIGVAVYCVRKKDTSGLASPEANVDVYQLFQGPMGESPPVPPLNRINKDKGNEDPLASSKRLEFYSFNKSGLNEPIGHEDTSLDMVNGQKNGPVPMA</sequence>
<evidence type="ECO:0000313" key="5">
    <source>
        <dbReference type="RefSeq" id="XP_041423475.1"/>
    </source>
</evidence>
<dbReference type="InterPro" id="IPR056266">
    <property type="entry name" value="CDCP1_CUB_3rd_6th"/>
</dbReference>
<reference evidence="5" key="1">
    <citation type="submission" date="2025-08" db="UniProtKB">
        <authorList>
            <consortium name="RefSeq"/>
        </authorList>
    </citation>
    <scope>IDENTIFICATION</scope>
    <source>
        <strain evidence="5">J_2021</strain>
        <tissue evidence="5">Erythrocytes</tissue>
    </source>
</reference>
<evidence type="ECO:0000313" key="4">
    <source>
        <dbReference type="Proteomes" id="UP000186698"/>
    </source>
</evidence>
<keyword evidence="4" id="KW-1185">Reference proteome</keyword>
<dbReference type="PANTHER" id="PTHR14477">
    <property type="entry name" value="CUB DOMAIN-CONTAINING PROTEIN 1"/>
    <property type="match status" value="1"/>
</dbReference>
<protein>
    <submittedName>
        <fullName evidence="5">CUB domain-containing protein 1-like isoform X1</fullName>
    </submittedName>
</protein>
<keyword evidence="2" id="KW-0812">Transmembrane</keyword>
<dbReference type="AlphaFoldDB" id="A0A8J1L4G2"/>
<feature type="region of interest" description="Disordered" evidence="1">
    <location>
        <begin position="141"/>
        <end position="163"/>
    </location>
</feature>
<proteinExistence type="predicted"/>
<feature type="domain" description="CDCP1 third and sixth CUB" evidence="3">
    <location>
        <begin position="3"/>
        <end position="78"/>
    </location>
</feature>
<dbReference type="RefSeq" id="XP_041423475.1">
    <property type="nucleotide sequence ID" value="XM_041567541.1"/>
</dbReference>
<gene>
    <name evidence="5" type="primary">LOC121395036</name>
</gene>